<proteinExistence type="predicted"/>
<keyword evidence="6" id="KW-0732">Signal</keyword>
<keyword evidence="5" id="KW-0472">Membrane</keyword>
<evidence type="ECO:0000313" key="9">
    <source>
        <dbReference type="Proteomes" id="UP000255000"/>
    </source>
</evidence>
<organism evidence="8 9">
    <name type="scientific">Pannonibacter phragmitetus</name>
    <dbReference type="NCBI Taxonomy" id="121719"/>
    <lineage>
        <taxon>Bacteria</taxon>
        <taxon>Pseudomonadati</taxon>
        <taxon>Pseudomonadota</taxon>
        <taxon>Alphaproteobacteria</taxon>
        <taxon>Hyphomicrobiales</taxon>
        <taxon>Stappiaceae</taxon>
        <taxon>Pannonibacter</taxon>
    </lineage>
</organism>
<feature type="domain" description="Single Cache" evidence="7">
    <location>
        <begin position="22"/>
        <end position="106"/>
    </location>
</feature>
<name>A0A378ZTZ2_9HYPH</name>
<evidence type="ECO:0000256" key="5">
    <source>
        <dbReference type="ARBA" id="ARBA00023136"/>
    </source>
</evidence>
<dbReference type="EMBL" id="UGSK01000001">
    <property type="protein sequence ID" value="SUB00240.1"/>
    <property type="molecule type" value="Genomic_DNA"/>
</dbReference>
<dbReference type="RefSeq" id="WP_019962801.1">
    <property type="nucleotide sequence ID" value="NZ_UGSK01000001.1"/>
</dbReference>
<evidence type="ECO:0000256" key="2">
    <source>
        <dbReference type="ARBA" id="ARBA00022475"/>
    </source>
</evidence>
<reference evidence="8 9" key="1">
    <citation type="submission" date="2018-06" db="EMBL/GenBank/DDBJ databases">
        <authorList>
            <consortium name="Pathogen Informatics"/>
            <person name="Doyle S."/>
        </authorList>
    </citation>
    <scope>NUCLEOTIDE SEQUENCE [LARGE SCALE GENOMIC DNA]</scope>
    <source>
        <strain evidence="8 9">NCTC13350</strain>
    </source>
</reference>
<gene>
    <name evidence="8" type="primary">mcp4_7</name>
    <name evidence="8" type="ORF">NCTC13350_01152</name>
</gene>
<dbReference type="SMART" id="SM01049">
    <property type="entry name" value="Cache_2"/>
    <property type="match status" value="1"/>
</dbReference>
<protein>
    <submittedName>
        <fullName evidence="8">Methyl-accepting chemotaxis protein 4</fullName>
    </submittedName>
</protein>
<evidence type="ECO:0000256" key="6">
    <source>
        <dbReference type="SAM" id="SignalP"/>
    </source>
</evidence>
<dbReference type="Proteomes" id="UP000255000">
    <property type="component" value="Unassembled WGS sequence"/>
</dbReference>
<evidence type="ECO:0000256" key="1">
    <source>
        <dbReference type="ARBA" id="ARBA00004651"/>
    </source>
</evidence>
<feature type="signal peptide" evidence="6">
    <location>
        <begin position="1"/>
        <end position="24"/>
    </location>
</feature>
<dbReference type="AlphaFoldDB" id="A0A378ZTZ2"/>
<keyword evidence="2" id="KW-1003">Cell membrane</keyword>
<accession>A0A378ZTZ2</accession>
<comment type="subcellular location">
    <subcellularLocation>
        <location evidence="1">Cell membrane</location>
        <topology evidence="1">Multi-pass membrane protein</topology>
    </subcellularLocation>
</comment>
<sequence>MNYRRLMALAVFAGLSVTPFAAHAAERGTPEEAQALLTKAKAHFDSAGMEQAFKDFATPGGEWHDRDLYVFCLDATGVMRTHGVNAKLVGQNLAGLKDADGKLFTMDIINAGMKGSGWADYQWSNPSTKKIEPKSSYVEKFADDLVCAVGIYK</sequence>
<evidence type="ECO:0000256" key="4">
    <source>
        <dbReference type="ARBA" id="ARBA00022989"/>
    </source>
</evidence>
<keyword evidence="3" id="KW-0812">Transmembrane</keyword>
<dbReference type="Gene3D" id="3.30.450.20">
    <property type="entry name" value="PAS domain"/>
    <property type="match status" value="1"/>
</dbReference>
<dbReference type="InterPro" id="IPR033480">
    <property type="entry name" value="sCache_2"/>
</dbReference>
<evidence type="ECO:0000256" key="3">
    <source>
        <dbReference type="ARBA" id="ARBA00022692"/>
    </source>
</evidence>
<dbReference type="OrthoDB" id="8454481at2"/>
<feature type="chain" id="PRO_5016772464" evidence="6">
    <location>
        <begin position="25"/>
        <end position="153"/>
    </location>
</feature>
<evidence type="ECO:0000259" key="7">
    <source>
        <dbReference type="SMART" id="SM01049"/>
    </source>
</evidence>
<dbReference type="GO" id="GO:0005886">
    <property type="term" value="C:plasma membrane"/>
    <property type="evidence" value="ECO:0007669"/>
    <property type="project" value="UniProtKB-SubCell"/>
</dbReference>
<keyword evidence="4" id="KW-1133">Transmembrane helix</keyword>
<evidence type="ECO:0000313" key="8">
    <source>
        <dbReference type="EMBL" id="SUB00240.1"/>
    </source>
</evidence>
<dbReference type="Pfam" id="PF17200">
    <property type="entry name" value="sCache_2"/>
    <property type="match status" value="1"/>
</dbReference>